<evidence type="ECO:0000256" key="6">
    <source>
        <dbReference type="ARBA" id="ARBA00022723"/>
    </source>
</evidence>
<evidence type="ECO:0000256" key="16">
    <source>
        <dbReference type="SAM" id="SignalP"/>
    </source>
</evidence>
<evidence type="ECO:0000256" key="8">
    <source>
        <dbReference type="ARBA" id="ARBA00022848"/>
    </source>
</evidence>
<dbReference type="PANTHER" id="PTHR24292:SF54">
    <property type="entry name" value="CYP9F3-RELATED"/>
    <property type="match status" value="1"/>
</dbReference>
<dbReference type="SUPFAM" id="SSF48264">
    <property type="entry name" value="Cytochrome P450"/>
    <property type="match status" value="1"/>
</dbReference>
<evidence type="ECO:0000256" key="15">
    <source>
        <dbReference type="SAM" id="MobiDB-lite"/>
    </source>
</evidence>
<dbReference type="InterPro" id="IPR001128">
    <property type="entry name" value="Cyt_P450"/>
</dbReference>
<accession>A0AAW0XED1</accession>
<dbReference type="GO" id="GO:0005506">
    <property type="term" value="F:iron ion binding"/>
    <property type="evidence" value="ECO:0007669"/>
    <property type="project" value="InterPro"/>
</dbReference>
<dbReference type="GO" id="GO:0005789">
    <property type="term" value="C:endoplasmic reticulum membrane"/>
    <property type="evidence" value="ECO:0007669"/>
    <property type="project" value="UniProtKB-SubCell"/>
</dbReference>
<dbReference type="Pfam" id="PF00067">
    <property type="entry name" value="p450"/>
    <property type="match status" value="2"/>
</dbReference>
<dbReference type="CDD" id="cd11056">
    <property type="entry name" value="CYP6-like"/>
    <property type="match status" value="1"/>
</dbReference>
<evidence type="ECO:0000256" key="12">
    <source>
        <dbReference type="ARBA" id="ARBA00023136"/>
    </source>
</evidence>
<dbReference type="PRINTS" id="PR00385">
    <property type="entry name" value="P450"/>
</dbReference>
<evidence type="ECO:0000256" key="3">
    <source>
        <dbReference type="ARBA" id="ARBA00004406"/>
    </source>
</evidence>
<evidence type="ECO:0000256" key="13">
    <source>
        <dbReference type="PIRSR" id="PIRSR602401-1"/>
    </source>
</evidence>
<evidence type="ECO:0000256" key="4">
    <source>
        <dbReference type="ARBA" id="ARBA00010617"/>
    </source>
</evidence>
<comment type="similarity">
    <text evidence="4 14">Belongs to the cytochrome P450 family.</text>
</comment>
<dbReference type="InterPro" id="IPR002401">
    <property type="entry name" value="Cyt_P450_E_grp-I"/>
</dbReference>
<evidence type="ECO:0000256" key="2">
    <source>
        <dbReference type="ARBA" id="ARBA00004174"/>
    </source>
</evidence>
<feature type="binding site" description="axial binding residue" evidence="13">
    <location>
        <position position="480"/>
    </location>
    <ligand>
        <name>heme</name>
        <dbReference type="ChEBI" id="CHEBI:30413"/>
    </ligand>
    <ligandPart>
        <name>Fe</name>
        <dbReference type="ChEBI" id="CHEBI:18248"/>
    </ligandPart>
</feature>
<dbReference type="EMBL" id="JARKIK010000039">
    <property type="protein sequence ID" value="KAK8738699.1"/>
    <property type="molecule type" value="Genomic_DNA"/>
</dbReference>
<dbReference type="PRINTS" id="PR00463">
    <property type="entry name" value="EP450I"/>
</dbReference>
<comment type="cofactor">
    <cofactor evidence="1 13">
        <name>heme</name>
        <dbReference type="ChEBI" id="CHEBI:30413"/>
    </cofactor>
</comment>
<dbReference type="PROSITE" id="PS00086">
    <property type="entry name" value="CYTOCHROME_P450"/>
    <property type="match status" value="1"/>
</dbReference>
<sequence length="540" mass="61338">MGVEVWLFVAALVLAAWSYSRRRHSYWSSRGIPSPPALPFLGHIHNMLSIFHFRWVYFDEVYHKYGGATLCGLYELFRPVLMIGDPDILKHICIKDFDHFVERRPFPAEKESLMNEMLINKYGDEWKALRSAMSPTFTSGKLRGMFPLICDKADSLVSFTLSAASKQPYVDMKENFGRFTMDTIASCAFGIECNSFRDKKPEFAKWASDFFDFSFVRLIKFTLFNISPKLFNDLGIKMGTFSVEFFQRVAEETIAARKAGQKRNDFLDLLLDAQAGHNLPTTAHVSAASHTQSTTDDSAATDNLKNNSQYSNSENKNISTTSKQVLTDRSIVAQSVMFLIAGFDTTASTLAFSSFLLAKNPRHQQRLREELQQIIQEHGDITYQGIMEAKFLNACLMETLRVYPPGTTGERICTKTYKIPGTELIVHPGDLVYFPIWSLHHDSRYFPNPEEFLPDRFLPENKDNITSFTHMPFGMGPRNCIAMRFALMEAKVALAKLLLKVELHLKSDFQEVRLAKSPIILTPEGGVHLVIKPLATNIKK</sequence>
<keyword evidence="9 14" id="KW-0560">Oxidoreductase</keyword>
<dbReference type="Proteomes" id="UP001445076">
    <property type="component" value="Unassembled WGS sequence"/>
</dbReference>
<protein>
    <recommendedName>
        <fullName evidence="19">Cytochrome P450</fullName>
    </recommendedName>
</protein>
<keyword evidence="5 13" id="KW-0349">Heme</keyword>
<dbReference type="GO" id="GO:0004497">
    <property type="term" value="F:monooxygenase activity"/>
    <property type="evidence" value="ECO:0007669"/>
    <property type="project" value="UniProtKB-KW"/>
</dbReference>
<evidence type="ECO:0008006" key="19">
    <source>
        <dbReference type="Google" id="ProtNLM"/>
    </source>
</evidence>
<keyword evidence="18" id="KW-1185">Reference proteome</keyword>
<evidence type="ECO:0000256" key="14">
    <source>
        <dbReference type="RuleBase" id="RU000461"/>
    </source>
</evidence>
<dbReference type="InterPro" id="IPR050476">
    <property type="entry name" value="Insect_CytP450_Detox"/>
</dbReference>
<reference evidence="17 18" key="1">
    <citation type="journal article" date="2024" name="BMC Genomics">
        <title>Genome assembly of redclaw crayfish (Cherax quadricarinatus) provides insights into its immune adaptation and hypoxia tolerance.</title>
        <authorList>
            <person name="Liu Z."/>
            <person name="Zheng J."/>
            <person name="Li H."/>
            <person name="Fang K."/>
            <person name="Wang S."/>
            <person name="He J."/>
            <person name="Zhou D."/>
            <person name="Weng S."/>
            <person name="Chi M."/>
            <person name="Gu Z."/>
            <person name="He J."/>
            <person name="Li F."/>
            <person name="Wang M."/>
        </authorList>
    </citation>
    <scope>NUCLEOTIDE SEQUENCE [LARGE SCALE GENOMIC DNA]</scope>
    <source>
        <strain evidence="17">ZL_2023a</strain>
    </source>
</reference>
<feature type="chain" id="PRO_5044024667" description="Cytochrome P450" evidence="16">
    <location>
        <begin position="16"/>
        <end position="540"/>
    </location>
</feature>
<keyword evidence="12" id="KW-0472">Membrane</keyword>
<keyword evidence="10 13" id="KW-0408">Iron</keyword>
<dbReference type="GO" id="GO:0020037">
    <property type="term" value="F:heme binding"/>
    <property type="evidence" value="ECO:0007669"/>
    <property type="project" value="InterPro"/>
</dbReference>
<organism evidence="17 18">
    <name type="scientific">Cherax quadricarinatus</name>
    <name type="common">Australian red claw crayfish</name>
    <dbReference type="NCBI Taxonomy" id="27406"/>
    <lineage>
        <taxon>Eukaryota</taxon>
        <taxon>Metazoa</taxon>
        <taxon>Ecdysozoa</taxon>
        <taxon>Arthropoda</taxon>
        <taxon>Crustacea</taxon>
        <taxon>Multicrustacea</taxon>
        <taxon>Malacostraca</taxon>
        <taxon>Eumalacostraca</taxon>
        <taxon>Eucarida</taxon>
        <taxon>Decapoda</taxon>
        <taxon>Pleocyemata</taxon>
        <taxon>Astacidea</taxon>
        <taxon>Parastacoidea</taxon>
        <taxon>Parastacidae</taxon>
        <taxon>Cherax</taxon>
    </lineage>
</organism>
<proteinExistence type="inferred from homology"/>
<evidence type="ECO:0000313" key="17">
    <source>
        <dbReference type="EMBL" id="KAK8738699.1"/>
    </source>
</evidence>
<evidence type="ECO:0000256" key="11">
    <source>
        <dbReference type="ARBA" id="ARBA00023033"/>
    </source>
</evidence>
<evidence type="ECO:0000256" key="1">
    <source>
        <dbReference type="ARBA" id="ARBA00001971"/>
    </source>
</evidence>
<keyword evidence="6 13" id="KW-0479">Metal-binding</keyword>
<comment type="subcellular location">
    <subcellularLocation>
        <location evidence="3">Endoplasmic reticulum membrane</location>
        <topology evidence="3">Peripheral membrane protein</topology>
    </subcellularLocation>
    <subcellularLocation>
        <location evidence="2">Microsome membrane</location>
        <topology evidence="2">Peripheral membrane protein</topology>
    </subcellularLocation>
</comment>
<feature type="signal peptide" evidence="16">
    <location>
        <begin position="1"/>
        <end position="15"/>
    </location>
</feature>
<dbReference type="PANTHER" id="PTHR24292">
    <property type="entry name" value="CYTOCHROME P450"/>
    <property type="match status" value="1"/>
</dbReference>
<dbReference type="GO" id="GO:0016705">
    <property type="term" value="F:oxidoreductase activity, acting on paired donors, with incorporation or reduction of molecular oxygen"/>
    <property type="evidence" value="ECO:0007669"/>
    <property type="project" value="InterPro"/>
</dbReference>
<keyword evidence="16" id="KW-0732">Signal</keyword>
<keyword evidence="8" id="KW-0492">Microsome</keyword>
<name>A0AAW0XED1_CHEQU</name>
<evidence type="ECO:0000313" key="18">
    <source>
        <dbReference type="Proteomes" id="UP001445076"/>
    </source>
</evidence>
<feature type="compositionally biased region" description="Low complexity" evidence="15">
    <location>
        <begin position="286"/>
        <end position="302"/>
    </location>
</feature>
<dbReference type="Gene3D" id="1.10.630.10">
    <property type="entry name" value="Cytochrome P450"/>
    <property type="match status" value="1"/>
</dbReference>
<gene>
    <name evidence="17" type="ORF">OTU49_004021</name>
</gene>
<evidence type="ECO:0000256" key="9">
    <source>
        <dbReference type="ARBA" id="ARBA00023002"/>
    </source>
</evidence>
<dbReference type="AlphaFoldDB" id="A0AAW0XED1"/>
<keyword evidence="11 14" id="KW-0503">Monooxygenase</keyword>
<feature type="region of interest" description="Disordered" evidence="15">
    <location>
        <begin position="284"/>
        <end position="317"/>
    </location>
</feature>
<evidence type="ECO:0000256" key="7">
    <source>
        <dbReference type="ARBA" id="ARBA00022824"/>
    </source>
</evidence>
<dbReference type="InterPro" id="IPR017972">
    <property type="entry name" value="Cyt_P450_CS"/>
</dbReference>
<keyword evidence="7" id="KW-0256">Endoplasmic reticulum</keyword>
<evidence type="ECO:0000256" key="10">
    <source>
        <dbReference type="ARBA" id="ARBA00023004"/>
    </source>
</evidence>
<feature type="compositionally biased region" description="Polar residues" evidence="15">
    <location>
        <begin position="303"/>
        <end position="317"/>
    </location>
</feature>
<comment type="caution">
    <text evidence="17">The sequence shown here is derived from an EMBL/GenBank/DDBJ whole genome shotgun (WGS) entry which is preliminary data.</text>
</comment>
<evidence type="ECO:0000256" key="5">
    <source>
        <dbReference type="ARBA" id="ARBA00022617"/>
    </source>
</evidence>
<dbReference type="InterPro" id="IPR036396">
    <property type="entry name" value="Cyt_P450_sf"/>
</dbReference>